<dbReference type="SMART" id="SM00116">
    <property type="entry name" value="CBS"/>
    <property type="match status" value="2"/>
</dbReference>
<dbReference type="PROSITE" id="PS51371">
    <property type="entry name" value="CBS"/>
    <property type="match status" value="2"/>
</dbReference>
<dbReference type="InterPro" id="IPR046342">
    <property type="entry name" value="CBS_dom_sf"/>
</dbReference>
<accession>A0A7V5PP07</accession>
<protein>
    <submittedName>
        <fullName evidence="5">CBS domain-containing protein</fullName>
    </submittedName>
</protein>
<evidence type="ECO:0000259" key="4">
    <source>
        <dbReference type="PROSITE" id="PS51671"/>
    </source>
</evidence>
<keyword evidence="1" id="KW-0677">Repeat</keyword>
<comment type="caution">
    <text evidence="5">The sequence shown here is derived from an EMBL/GenBank/DDBJ whole genome shotgun (WGS) entry which is preliminary data.</text>
</comment>
<dbReference type="Gene3D" id="3.30.70.260">
    <property type="match status" value="1"/>
</dbReference>
<name>A0A7V5PP07_CALAY</name>
<dbReference type="Pfam" id="PF01842">
    <property type="entry name" value="ACT"/>
    <property type="match status" value="1"/>
</dbReference>
<evidence type="ECO:0000313" key="5">
    <source>
        <dbReference type="EMBL" id="HHJ52130.1"/>
    </source>
</evidence>
<dbReference type="Proteomes" id="UP000886124">
    <property type="component" value="Unassembled WGS sequence"/>
</dbReference>
<dbReference type="SUPFAM" id="SSF55021">
    <property type="entry name" value="ACT-like"/>
    <property type="match status" value="1"/>
</dbReference>
<dbReference type="Pfam" id="PF00571">
    <property type="entry name" value="CBS"/>
    <property type="match status" value="2"/>
</dbReference>
<dbReference type="SUPFAM" id="SSF54631">
    <property type="entry name" value="CBS-domain pair"/>
    <property type="match status" value="1"/>
</dbReference>
<sequence length="210" mass="23541">MLIREIMHPDPVIIQPDTTLCDAYALMQEKNFRHLPVVSEGKLVGVVTDRDLRLATSRLAKRPFDPKDRVKEVMSHPVQTAHPNDPVERAAQLMRELKIGCLPVVEEGEVVGIVTAADMLDALLRLTGIHFPSGRLDISLPDRPGEIARLTSLLAERNINIHSILTYTNEPAREARLVLRVNTMDIRQLAKDLCDAGFNVLWPPHILCVE</sequence>
<dbReference type="EMBL" id="DROD01000201">
    <property type="protein sequence ID" value="HHJ52130.1"/>
    <property type="molecule type" value="Genomic_DNA"/>
</dbReference>
<evidence type="ECO:0000256" key="1">
    <source>
        <dbReference type="ARBA" id="ARBA00022737"/>
    </source>
</evidence>
<gene>
    <name evidence="5" type="ORF">ENJ89_02950</name>
</gene>
<dbReference type="PROSITE" id="PS51671">
    <property type="entry name" value="ACT"/>
    <property type="match status" value="1"/>
</dbReference>
<keyword evidence="2" id="KW-0129">CBS domain</keyword>
<dbReference type="PANTHER" id="PTHR48108:SF2">
    <property type="entry name" value="ACETOIN UTILIZATION PROTEIN ACUB"/>
    <property type="match status" value="1"/>
</dbReference>
<dbReference type="Gene3D" id="3.10.580.10">
    <property type="entry name" value="CBS-domain"/>
    <property type="match status" value="1"/>
</dbReference>
<evidence type="ECO:0000256" key="2">
    <source>
        <dbReference type="PROSITE-ProRule" id="PRU00703"/>
    </source>
</evidence>
<dbReference type="InterPro" id="IPR045865">
    <property type="entry name" value="ACT-like_dom_sf"/>
</dbReference>
<organism evidence="5">
    <name type="scientific">Caldithrix abyssi</name>
    <dbReference type="NCBI Taxonomy" id="187145"/>
    <lineage>
        <taxon>Bacteria</taxon>
        <taxon>Pseudomonadati</taxon>
        <taxon>Calditrichota</taxon>
        <taxon>Calditrichia</taxon>
        <taxon>Calditrichales</taxon>
        <taxon>Calditrichaceae</taxon>
        <taxon>Caldithrix</taxon>
    </lineage>
</organism>
<dbReference type="InterPro" id="IPR002912">
    <property type="entry name" value="ACT_dom"/>
</dbReference>
<feature type="domain" description="ACT" evidence="4">
    <location>
        <begin position="135"/>
        <end position="209"/>
    </location>
</feature>
<dbReference type="InterPro" id="IPR000644">
    <property type="entry name" value="CBS_dom"/>
</dbReference>
<dbReference type="CDD" id="cd04584">
    <property type="entry name" value="CBS_pair_AcuB_like"/>
    <property type="match status" value="1"/>
</dbReference>
<evidence type="ECO:0000259" key="3">
    <source>
        <dbReference type="PROSITE" id="PS51371"/>
    </source>
</evidence>
<reference evidence="5" key="1">
    <citation type="journal article" date="2020" name="mSystems">
        <title>Genome- and Community-Level Interaction Insights into Carbon Utilization and Element Cycling Functions of Hydrothermarchaeota in Hydrothermal Sediment.</title>
        <authorList>
            <person name="Zhou Z."/>
            <person name="Liu Y."/>
            <person name="Xu W."/>
            <person name="Pan J."/>
            <person name="Luo Z.H."/>
            <person name="Li M."/>
        </authorList>
    </citation>
    <scope>NUCLEOTIDE SEQUENCE [LARGE SCALE GENOMIC DNA]</scope>
    <source>
        <strain evidence="5">HyVt-527</strain>
    </source>
</reference>
<feature type="domain" description="CBS" evidence="3">
    <location>
        <begin position="74"/>
        <end position="133"/>
    </location>
</feature>
<dbReference type="InterPro" id="IPR051462">
    <property type="entry name" value="CBS_domain-containing"/>
</dbReference>
<dbReference type="PANTHER" id="PTHR48108">
    <property type="entry name" value="CBS DOMAIN-CONTAINING PROTEIN CBSX2, CHLOROPLASTIC"/>
    <property type="match status" value="1"/>
</dbReference>
<proteinExistence type="predicted"/>
<feature type="domain" description="CBS" evidence="3">
    <location>
        <begin position="7"/>
        <end position="66"/>
    </location>
</feature>
<dbReference type="AlphaFoldDB" id="A0A7V5PP07"/>